<evidence type="ECO:0000256" key="5">
    <source>
        <dbReference type="ARBA" id="ARBA00022833"/>
    </source>
</evidence>
<evidence type="ECO:0000256" key="7">
    <source>
        <dbReference type="ARBA" id="ARBA00023155"/>
    </source>
</evidence>
<dbReference type="eggNOG" id="KOG3623">
    <property type="taxonomic scope" value="Eukaryota"/>
</dbReference>
<dbReference type="FunFam" id="3.30.160.60:FF:000045">
    <property type="entry name" value="ZFP69 zinc finger protein B"/>
    <property type="match status" value="2"/>
</dbReference>
<organism evidence="15">
    <name type="scientific">Musca domestica</name>
    <name type="common">House fly</name>
    <dbReference type="NCBI Taxonomy" id="7370"/>
    <lineage>
        <taxon>Eukaryota</taxon>
        <taxon>Metazoa</taxon>
        <taxon>Ecdysozoa</taxon>
        <taxon>Arthropoda</taxon>
        <taxon>Hexapoda</taxon>
        <taxon>Insecta</taxon>
        <taxon>Pterygota</taxon>
        <taxon>Neoptera</taxon>
        <taxon>Endopterygota</taxon>
        <taxon>Diptera</taxon>
        <taxon>Brachycera</taxon>
        <taxon>Muscomorpha</taxon>
        <taxon>Muscoidea</taxon>
        <taxon>Muscidae</taxon>
        <taxon>Musca</taxon>
    </lineage>
</organism>
<dbReference type="Gene3D" id="3.30.160.60">
    <property type="entry name" value="Classic Zinc Finger"/>
    <property type="match status" value="6"/>
</dbReference>
<protein>
    <submittedName>
        <fullName evidence="17">Zinc finger protein 1</fullName>
    </submittedName>
</protein>
<evidence type="ECO:0000259" key="13">
    <source>
        <dbReference type="PROSITE" id="PS50071"/>
    </source>
</evidence>
<feature type="compositionally biased region" description="Low complexity" evidence="12">
    <location>
        <begin position="235"/>
        <end position="245"/>
    </location>
</feature>
<dbReference type="GO" id="GO:0000122">
    <property type="term" value="P:negative regulation of transcription by RNA polymerase II"/>
    <property type="evidence" value="ECO:0007669"/>
    <property type="project" value="UniProtKB-ARBA"/>
</dbReference>
<dbReference type="Pfam" id="PF00046">
    <property type="entry name" value="Homeodomain"/>
    <property type="match status" value="1"/>
</dbReference>
<dbReference type="KEGG" id="mde:101898105"/>
<sequence>MLSCLVPSSTSRFGQEDNIINQSMPSSPAFTMQFPSLTSTLHHHHQSKSSSAGSTTVDDENSNGAPASSLGATSPTPQQTDFMVTCPQCHVRLNGFESLRDHIASQHPHDKLNIEPSYPSPPADREHLNQTTGENVAANTNTVDSDDSNQSSSESKMFNNNNNNSQEKNNNSINDTPSHHNNPSAPNTPPPSVVGGHQQQHNTTNGLGDLSTSPFASHLPHNLHPAAAAQFMAALAMQQQQHQQQNSGNTSPTSHLLGGFNGHHNLPTHHHHHHPHHALVAAGQQHSSSFVDNATMDTMRSTSSPGSCGGSDNNSAASSISPPYQCMHCTALFQTRHELEKHELMHSPNAQSPQSLNGVNQSCKICHKAFANVYRLQRHMISHDESALLRKFKCNQCDKAFKFKHHLKEHVRIHSGEKPFGCDNCGKRFSHSGSFSSHMTSKKCISMGLKLNNSRNHLKSANASPNSLKISSPNGKSDAANNIVNNLTNPMNYFAGDSSAAAAGTPPTNPFYSNLLPKYGDYNSAMNAALLASFPNPFYSMALDPRIHPYSIQRLLELTAAGQQQQHNNQESEQQSQTLTPPPQFGHQNDEAEEEEENSKDLKISNSSNADEEEDIHSETLDLNEEDNLDEPKLVMDLEASEGDNKETEQNTSINSQENENEVKESHQETQENEEFEASQKSELNTKSIKQEQTESRDAPESPVNITTQIKQENLEESEEQLEIAEKEEESVEVEKPSEDQNNSSIAELRCSRCDKKFNHPTELVQHEKVLCGFIKQELEQQYQQQQQQVLDQSQNSSSFMAASDVEDEQDERDSISRNDCSSGGESNAERKVRVRTAITEEQQQHLKQHYAINSRPSREEFRLIASRLQLDARVVQVWFQNNRSRERKMQYNNINNNNNNLKAAFPLPPLPPMAGTGQTQNFEEAPLSKPVTNSEELPLDLSVKPQRNSGNGQQQHSPLYGIAPLQTANANVAGDLAEAINLSRKMSPPTSLSPNSAASVPAVFKQQAQAAAAAAALYFAAPSQANGAPNLPHNMRQTPSPIEAPLLGPQQTSTPRGAAAFPSFSQLPPYMMPAAMAAAQRSLMPMEALFQMTPGSADYARQHPLMNSIKMGPTLDFRGNSLSPNSEKRSWRDDDSRISHEDEYAHAQAQAAAALMPPKPKRAKAETHGHAGDPDLPFICDQCDKAFAKQSSLARHKYEHSGQRPYQCMDCPKAFKHKHHLTEHKRLHSGEKPFQCSKCLKRFSHSGSYSQHMNHRYSYCKPYRE</sequence>
<dbReference type="VEuPathDB" id="VectorBase:MDOA006230"/>
<keyword evidence="4 9" id="KW-0863">Zinc-finger</keyword>
<keyword evidence="6 10" id="KW-0238">DNA-binding</keyword>
<dbReference type="GO" id="GO:0000981">
    <property type="term" value="F:DNA-binding transcription factor activity, RNA polymerase II-specific"/>
    <property type="evidence" value="ECO:0007669"/>
    <property type="project" value="InterPro"/>
</dbReference>
<dbReference type="Gene3D" id="1.10.10.60">
    <property type="entry name" value="Homeodomain-like"/>
    <property type="match status" value="1"/>
</dbReference>
<evidence type="ECO:0000256" key="12">
    <source>
        <dbReference type="SAM" id="MobiDB-lite"/>
    </source>
</evidence>
<dbReference type="GO" id="GO:0005634">
    <property type="term" value="C:nucleus"/>
    <property type="evidence" value="ECO:0007669"/>
    <property type="project" value="UniProtKB-SubCell"/>
</dbReference>
<evidence type="ECO:0000256" key="8">
    <source>
        <dbReference type="ARBA" id="ARBA00023242"/>
    </source>
</evidence>
<feature type="compositionally biased region" description="Polar residues" evidence="12">
    <location>
        <begin position="197"/>
        <end position="215"/>
    </location>
</feature>
<evidence type="ECO:0000256" key="3">
    <source>
        <dbReference type="ARBA" id="ARBA00022737"/>
    </source>
</evidence>
<feature type="region of interest" description="Disordered" evidence="12">
    <location>
        <begin position="1111"/>
        <end position="1171"/>
    </location>
</feature>
<evidence type="ECO:0000256" key="4">
    <source>
        <dbReference type="ARBA" id="ARBA00022771"/>
    </source>
</evidence>
<dbReference type="InterPro" id="IPR017970">
    <property type="entry name" value="Homeobox_CS"/>
</dbReference>
<feature type="region of interest" description="Disordered" evidence="12">
    <location>
        <begin position="1"/>
        <end position="79"/>
    </location>
</feature>
<feature type="domain" description="C2H2-type" evidence="14">
    <location>
        <begin position="361"/>
        <end position="383"/>
    </location>
</feature>
<gene>
    <name evidence="15" type="primary">101898105</name>
    <name evidence="17" type="synonym">LOC101898105</name>
</gene>
<keyword evidence="2" id="KW-0479">Metal-binding</keyword>
<dbReference type="PANTHER" id="PTHR24391">
    <property type="entry name" value="HISTONE H4 TRANSCRIPTION FACTOR-RELATED"/>
    <property type="match status" value="1"/>
</dbReference>
<dbReference type="AlphaFoldDB" id="A0A1I8MLK8"/>
<dbReference type="FunFam" id="3.30.160.60:FF:000013">
    <property type="entry name" value="Putative zinc finger E-box-binding homeobox 2"/>
    <property type="match status" value="2"/>
</dbReference>
<feature type="region of interest" description="Disordered" evidence="12">
    <location>
        <begin position="235"/>
        <end position="275"/>
    </location>
</feature>
<feature type="compositionally biased region" description="Basic residues" evidence="12">
    <location>
        <begin position="266"/>
        <end position="275"/>
    </location>
</feature>
<proteinExistence type="predicted"/>
<dbReference type="GO" id="GO:0008270">
    <property type="term" value="F:zinc ion binding"/>
    <property type="evidence" value="ECO:0007669"/>
    <property type="project" value="UniProtKB-KW"/>
</dbReference>
<keyword evidence="3" id="KW-0677">Repeat</keyword>
<dbReference type="SUPFAM" id="SSF57667">
    <property type="entry name" value="beta-beta-alpha zinc fingers"/>
    <property type="match status" value="4"/>
</dbReference>
<name>A0A1I8MLK8_MUSDO</name>
<feature type="region of interest" description="Disordered" evidence="12">
    <location>
        <begin position="561"/>
        <end position="745"/>
    </location>
</feature>
<dbReference type="STRING" id="7370.A0A1I8MLK8"/>
<dbReference type="InterPro" id="IPR036236">
    <property type="entry name" value="Znf_C2H2_sf"/>
</dbReference>
<evidence type="ECO:0000259" key="14">
    <source>
        <dbReference type="PROSITE" id="PS50157"/>
    </source>
</evidence>
<feature type="domain" description="C2H2-type" evidence="14">
    <location>
        <begin position="749"/>
        <end position="773"/>
    </location>
</feature>
<feature type="domain" description="C2H2-type" evidence="14">
    <location>
        <begin position="420"/>
        <end position="451"/>
    </location>
</feature>
<feature type="DNA-binding region" description="Homeobox" evidence="10">
    <location>
        <begin position="832"/>
        <end position="891"/>
    </location>
</feature>
<keyword evidence="8 10" id="KW-0539">Nucleus</keyword>
<dbReference type="PROSITE" id="PS00028">
    <property type="entry name" value="ZINC_FINGER_C2H2_1"/>
    <property type="match status" value="5"/>
</dbReference>
<dbReference type="EnsemblMetazoa" id="MDOA006230-RA">
    <property type="protein sequence ID" value="MDOA006230-PA"/>
    <property type="gene ID" value="MDOA006230"/>
</dbReference>
<dbReference type="PROSITE" id="PS50157">
    <property type="entry name" value="ZINC_FINGER_C2H2_2"/>
    <property type="match status" value="8"/>
</dbReference>
<feature type="domain" description="C2H2-type" evidence="14">
    <location>
        <begin position="1179"/>
        <end position="1206"/>
    </location>
</feature>
<evidence type="ECO:0000313" key="15">
    <source>
        <dbReference type="EnsemblMetazoa" id="MDOA006230-PA"/>
    </source>
</evidence>
<keyword evidence="16" id="KW-1185">Reference proteome</keyword>
<feature type="compositionally biased region" description="Acidic residues" evidence="12">
    <location>
        <begin position="610"/>
        <end position="629"/>
    </location>
</feature>
<dbReference type="SMART" id="SM00355">
    <property type="entry name" value="ZnF_C2H2"/>
    <property type="match status" value="9"/>
</dbReference>
<feature type="compositionally biased region" description="Basic and acidic residues" evidence="12">
    <location>
        <begin position="1127"/>
        <end position="1146"/>
    </location>
</feature>
<dbReference type="PROSITE" id="PS00027">
    <property type="entry name" value="HOMEOBOX_1"/>
    <property type="match status" value="1"/>
</dbReference>
<feature type="compositionally biased region" description="Basic and acidic residues" evidence="12">
    <location>
        <begin position="661"/>
        <end position="670"/>
    </location>
</feature>
<dbReference type="FunFam" id="3.30.160.60:FF:000744">
    <property type="entry name" value="zinc finger E-box-binding homeobox 1"/>
    <property type="match status" value="1"/>
</dbReference>
<evidence type="ECO:0000313" key="17">
    <source>
        <dbReference type="RefSeq" id="XP_005190732.1"/>
    </source>
</evidence>
<feature type="domain" description="C2H2-type" evidence="14">
    <location>
        <begin position="1235"/>
        <end position="1263"/>
    </location>
</feature>
<feature type="compositionally biased region" description="Basic and acidic residues" evidence="12">
    <location>
        <begin position="689"/>
        <end position="700"/>
    </location>
</feature>
<feature type="compositionally biased region" description="Low complexity" evidence="12">
    <location>
        <begin position="788"/>
        <end position="799"/>
    </location>
</feature>
<feature type="compositionally biased region" description="Polar residues" evidence="12">
    <location>
        <begin position="1"/>
        <end position="35"/>
    </location>
</feature>
<dbReference type="Pfam" id="PF00096">
    <property type="entry name" value="zf-C2H2"/>
    <property type="match status" value="4"/>
</dbReference>
<dbReference type="RefSeq" id="XP_005190732.1">
    <property type="nucleotide sequence ID" value="XM_005190675.3"/>
</dbReference>
<feature type="region of interest" description="Disordered" evidence="12">
    <location>
        <begin position="135"/>
        <end position="220"/>
    </location>
</feature>
<dbReference type="VEuPathDB" id="VectorBase:MDOMA2_014168"/>
<evidence type="ECO:0000256" key="2">
    <source>
        <dbReference type="ARBA" id="ARBA00022723"/>
    </source>
</evidence>
<dbReference type="Proteomes" id="UP001652621">
    <property type="component" value="Unplaced"/>
</dbReference>
<comment type="subcellular location">
    <subcellularLocation>
        <location evidence="1 10 11">Nucleus</location>
    </subcellularLocation>
</comment>
<feature type="region of interest" description="Disordered" evidence="12">
    <location>
        <begin position="788"/>
        <end position="832"/>
    </location>
</feature>
<evidence type="ECO:0000313" key="16">
    <source>
        <dbReference type="Proteomes" id="UP001652621"/>
    </source>
</evidence>
<evidence type="ECO:0000256" key="1">
    <source>
        <dbReference type="ARBA" id="ARBA00004123"/>
    </source>
</evidence>
<dbReference type="CDD" id="cd00086">
    <property type="entry name" value="homeodomain"/>
    <property type="match status" value="1"/>
</dbReference>
<keyword evidence="7 10" id="KW-0371">Homeobox</keyword>
<dbReference type="GeneID" id="101898105"/>
<reference evidence="15" key="1">
    <citation type="submission" date="2020-05" db="UniProtKB">
        <authorList>
            <consortium name="EnsemblMetazoa"/>
        </authorList>
    </citation>
    <scope>IDENTIFICATION</scope>
    <source>
        <strain evidence="15">Aabys</strain>
    </source>
</reference>
<reference evidence="17" key="2">
    <citation type="submission" date="2025-04" db="UniProtKB">
        <authorList>
            <consortium name="RefSeq"/>
        </authorList>
    </citation>
    <scope>IDENTIFICATION</scope>
    <source>
        <strain evidence="17">Aabys</strain>
    </source>
</reference>
<feature type="compositionally biased region" description="Low complexity" evidence="12">
    <location>
        <begin position="148"/>
        <end position="185"/>
    </location>
</feature>
<feature type="domain" description="C2H2-type" evidence="14">
    <location>
        <begin position="324"/>
        <end position="351"/>
    </location>
</feature>
<feature type="compositionally biased region" description="Polar residues" evidence="12">
    <location>
        <begin position="679"/>
        <end position="688"/>
    </location>
</feature>
<dbReference type="InterPro" id="IPR001356">
    <property type="entry name" value="HD"/>
</dbReference>
<dbReference type="GO" id="GO:0000978">
    <property type="term" value="F:RNA polymerase II cis-regulatory region sequence-specific DNA binding"/>
    <property type="evidence" value="ECO:0007669"/>
    <property type="project" value="TreeGrafter"/>
</dbReference>
<dbReference type="SUPFAM" id="SSF46689">
    <property type="entry name" value="Homeodomain-like"/>
    <property type="match status" value="1"/>
</dbReference>
<feature type="compositionally biased region" description="Low complexity" evidence="12">
    <location>
        <begin position="563"/>
        <end position="577"/>
    </location>
</feature>
<evidence type="ECO:0000256" key="6">
    <source>
        <dbReference type="ARBA" id="ARBA00023125"/>
    </source>
</evidence>
<dbReference type="InterPro" id="IPR051574">
    <property type="entry name" value="ZnF_E-box_Homeobox"/>
</dbReference>
<feature type="compositionally biased region" description="Low complexity" evidence="12">
    <location>
        <begin position="1147"/>
        <end position="1157"/>
    </location>
</feature>
<dbReference type="SMART" id="SM00389">
    <property type="entry name" value="HOX"/>
    <property type="match status" value="1"/>
</dbReference>
<evidence type="ECO:0000256" key="9">
    <source>
        <dbReference type="PROSITE-ProRule" id="PRU00042"/>
    </source>
</evidence>
<dbReference type="OrthoDB" id="7491548at2759"/>
<feature type="compositionally biased region" description="Polar residues" evidence="12">
    <location>
        <begin position="62"/>
        <end position="79"/>
    </location>
</feature>
<feature type="domain" description="C2H2-type" evidence="14">
    <location>
        <begin position="392"/>
        <end position="419"/>
    </location>
</feature>
<accession>A0A1I8MLK8</accession>
<dbReference type="PROSITE" id="PS50071">
    <property type="entry name" value="HOMEOBOX_2"/>
    <property type="match status" value="1"/>
</dbReference>
<feature type="domain" description="C2H2-type" evidence="14">
    <location>
        <begin position="1207"/>
        <end position="1234"/>
    </location>
</feature>
<dbReference type="PANTHER" id="PTHR24391:SF27">
    <property type="entry name" value="ZINC FINGER PROTEIN 1"/>
    <property type="match status" value="1"/>
</dbReference>
<keyword evidence="5" id="KW-0862">Zinc</keyword>
<evidence type="ECO:0000256" key="10">
    <source>
        <dbReference type="PROSITE-ProRule" id="PRU00108"/>
    </source>
</evidence>
<dbReference type="InterPro" id="IPR009057">
    <property type="entry name" value="Homeodomain-like_sf"/>
</dbReference>
<dbReference type="InterPro" id="IPR013087">
    <property type="entry name" value="Znf_C2H2_type"/>
</dbReference>
<feature type="compositionally biased region" description="Acidic residues" evidence="12">
    <location>
        <begin position="715"/>
        <end position="732"/>
    </location>
</feature>
<evidence type="ECO:0000256" key="11">
    <source>
        <dbReference type="RuleBase" id="RU000682"/>
    </source>
</evidence>
<feature type="domain" description="Homeobox" evidence="13">
    <location>
        <begin position="830"/>
        <end position="890"/>
    </location>
</feature>
<feature type="region of interest" description="Disordered" evidence="12">
    <location>
        <begin position="109"/>
        <end position="128"/>
    </location>
</feature>